<dbReference type="AlphaFoldDB" id="A0A8X8ZIS2"/>
<dbReference type="Proteomes" id="UP000298416">
    <property type="component" value="Unassembled WGS sequence"/>
</dbReference>
<evidence type="ECO:0000313" key="3">
    <source>
        <dbReference type="Proteomes" id="UP000298416"/>
    </source>
</evidence>
<name>A0A8X8ZIS2_SALSN</name>
<reference evidence="2" key="1">
    <citation type="submission" date="2018-01" db="EMBL/GenBank/DDBJ databases">
        <authorList>
            <person name="Mao J.F."/>
        </authorList>
    </citation>
    <scope>NUCLEOTIDE SEQUENCE</scope>
    <source>
        <strain evidence="2">Huo1</strain>
        <tissue evidence="2">Leaf</tissue>
    </source>
</reference>
<accession>A0A8X8ZIS2</accession>
<proteinExistence type="predicted"/>
<dbReference type="PANTHER" id="PTHR22895">
    <property type="entry name" value="ARMADILLO REPEAT-CONTAINING PROTEIN 6"/>
    <property type="match status" value="1"/>
</dbReference>
<keyword evidence="1" id="KW-0677">Repeat</keyword>
<dbReference type="PANTHER" id="PTHR22895:SF0">
    <property type="entry name" value="ARMADILLO REPEAT-CONTAINING PROTEIN 6"/>
    <property type="match status" value="1"/>
</dbReference>
<protein>
    <submittedName>
        <fullName evidence="2">Uncharacterized protein</fullName>
    </submittedName>
</protein>
<sequence length="188" mass="20527">MWLLDEICRSVSDVGGLDVILRCLDDSVRQIFPLVLFSKVVLGISFMYSISGSDVNKNVIVEKGGADKLVNLSARFSDHPLVLQELLIVPRVATMPGIRQAPNASEQVMSIITTLCLRSPENAARAIESGAGDLDEKVSSAAEELLFYDQGSKCRKQQLIRKAKQTLKNCKAAATDALRDLGLDNYNS</sequence>
<evidence type="ECO:0000256" key="1">
    <source>
        <dbReference type="ARBA" id="ARBA00022737"/>
    </source>
</evidence>
<comment type="caution">
    <text evidence="2">The sequence shown here is derived from an EMBL/GenBank/DDBJ whole genome shotgun (WGS) entry which is preliminary data.</text>
</comment>
<evidence type="ECO:0000313" key="2">
    <source>
        <dbReference type="EMBL" id="KAG6406542.1"/>
    </source>
</evidence>
<gene>
    <name evidence="2" type="ORF">SASPL_134146</name>
</gene>
<keyword evidence="3" id="KW-1185">Reference proteome</keyword>
<organism evidence="2">
    <name type="scientific">Salvia splendens</name>
    <name type="common">Scarlet sage</name>
    <dbReference type="NCBI Taxonomy" id="180675"/>
    <lineage>
        <taxon>Eukaryota</taxon>
        <taxon>Viridiplantae</taxon>
        <taxon>Streptophyta</taxon>
        <taxon>Embryophyta</taxon>
        <taxon>Tracheophyta</taxon>
        <taxon>Spermatophyta</taxon>
        <taxon>Magnoliopsida</taxon>
        <taxon>eudicotyledons</taxon>
        <taxon>Gunneridae</taxon>
        <taxon>Pentapetalae</taxon>
        <taxon>asterids</taxon>
        <taxon>lamiids</taxon>
        <taxon>Lamiales</taxon>
        <taxon>Lamiaceae</taxon>
        <taxon>Nepetoideae</taxon>
        <taxon>Mentheae</taxon>
        <taxon>Salviinae</taxon>
        <taxon>Salvia</taxon>
        <taxon>Salvia subgen. Calosphace</taxon>
        <taxon>core Calosphace</taxon>
    </lineage>
</organism>
<reference evidence="2" key="2">
    <citation type="submission" date="2020-08" db="EMBL/GenBank/DDBJ databases">
        <title>Plant Genome Project.</title>
        <authorList>
            <person name="Zhang R.-G."/>
        </authorList>
    </citation>
    <scope>NUCLEOTIDE SEQUENCE</scope>
    <source>
        <strain evidence="2">Huo1</strain>
        <tissue evidence="2">Leaf</tissue>
    </source>
</reference>
<dbReference type="EMBL" id="PNBA02000012">
    <property type="protein sequence ID" value="KAG6406542.1"/>
    <property type="molecule type" value="Genomic_DNA"/>
</dbReference>